<sequence>MAFVIRLQRPHLPFLTLDREAAGVAARKKFYFDPLQLVAEVRKSSQRRQWAKHLRDEAVLDGNTSVRSTADGDVDKLGRLLVGLKITFESNGR</sequence>
<protein>
    <submittedName>
        <fullName evidence="1">Uncharacterized protein</fullName>
    </submittedName>
</protein>
<keyword evidence="2" id="KW-1185">Reference proteome</keyword>
<reference evidence="1 2" key="1">
    <citation type="journal article" date="2015" name="Genome Biol. Evol.">
        <title>Comparative Genomics of a Bacterivorous Green Alga Reveals Evolutionary Causalities and Consequences of Phago-Mixotrophic Mode of Nutrition.</title>
        <authorList>
            <person name="Burns J.A."/>
            <person name="Paasch A."/>
            <person name="Narechania A."/>
            <person name="Kim E."/>
        </authorList>
    </citation>
    <scope>NUCLEOTIDE SEQUENCE [LARGE SCALE GENOMIC DNA]</scope>
    <source>
        <strain evidence="1 2">PLY_AMNH</strain>
    </source>
</reference>
<dbReference type="EMBL" id="LGRX02010707">
    <property type="protein sequence ID" value="KAK3269864.1"/>
    <property type="molecule type" value="Genomic_DNA"/>
</dbReference>
<accession>A0AAE0G1H1</accession>
<name>A0AAE0G1H1_9CHLO</name>
<organism evidence="1 2">
    <name type="scientific">Cymbomonas tetramitiformis</name>
    <dbReference type="NCBI Taxonomy" id="36881"/>
    <lineage>
        <taxon>Eukaryota</taxon>
        <taxon>Viridiplantae</taxon>
        <taxon>Chlorophyta</taxon>
        <taxon>Pyramimonadophyceae</taxon>
        <taxon>Pyramimonadales</taxon>
        <taxon>Pyramimonadaceae</taxon>
        <taxon>Cymbomonas</taxon>
    </lineage>
</organism>
<evidence type="ECO:0000313" key="2">
    <source>
        <dbReference type="Proteomes" id="UP001190700"/>
    </source>
</evidence>
<evidence type="ECO:0000313" key="1">
    <source>
        <dbReference type="EMBL" id="KAK3269864.1"/>
    </source>
</evidence>
<gene>
    <name evidence="1" type="ORF">CYMTET_21714</name>
</gene>
<proteinExistence type="predicted"/>
<dbReference type="Proteomes" id="UP001190700">
    <property type="component" value="Unassembled WGS sequence"/>
</dbReference>
<comment type="caution">
    <text evidence="1">The sequence shown here is derived from an EMBL/GenBank/DDBJ whole genome shotgun (WGS) entry which is preliminary data.</text>
</comment>
<dbReference type="AlphaFoldDB" id="A0AAE0G1H1"/>